<keyword evidence="2" id="KW-0808">Transferase</keyword>
<dbReference type="InterPro" id="IPR000182">
    <property type="entry name" value="GNAT_dom"/>
</dbReference>
<reference evidence="2 3" key="1">
    <citation type="submission" date="2019-09" db="EMBL/GenBank/DDBJ databases">
        <title>Parvibaculum sedimenti sp. nov., isolated from sediment.</title>
        <authorList>
            <person name="Wang Y."/>
        </authorList>
    </citation>
    <scope>NUCLEOTIDE SEQUENCE [LARGE SCALE GENOMIC DNA]</scope>
    <source>
        <strain evidence="2 3">HXT-9</strain>
    </source>
</reference>
<organism evidence="2 3">
    <name type="scientific">Parvibaculum sedimenti</name>
    <dbReference type="NCBI Taxonomy" id="2608632"/>
    <lineage>
        <taxon>Bacteria</taxon>
        <taxon>Pseudomonadati</taxon>
        <taxon>Pseudomonadota</taxon>
        <taxon>Alphaproteobacteria</taxon>
        <taxon>Hyphomicrobiales</taxon>
        <taxon>Parvibaculaceae</taxon>
        <taxon>Parvibaculum</taxon>
    </lineage>
</organism>
<evidence type="ECO:0000259" key="1">
    <source>
        <dbReference type="PROSITE" id="PS51186"/>
    </source>
</evidence>
<dbReference type="PROSITE" id="PS51186">
    <property type="entry name" value="GNAT"/>
    <property type="match status" value="1"/>
</dbReference>
<name>A0A6N6VGR0_9HYPH</name>
<gene>
    <name evidence="2" type="ORF">F2P47_12245</name>
</gene>
<evidence type="ECO:0000313" key="3">
    <source>
        <dbReference type="Proteomes" id="UP000468901"/>
    </source>
</evidence>
<feature type="domain" description="N-acetyltransferase" evidence="1">
    <location>
        <begin position="1"/>
        <end position="159"/>
    </location>
</feature>
<dbReference type="Gene3D" id="3.40.630.30">
    <property type="match status" value="1"/>
</dbReference>
<dbReference type="RefSeq" id="WP_152216654.1">
    <property type="nucleotide sequence ID" value="NZ_WESC01000010.1"/>
</dbReference>
<dbReference type="SUPFAM" id="SSF55729">
    <property type="entry name" value="Acyl-CoA N-acyltransferases (Nat)"/>
    <property type="match status" value="1"/>
</dbReference>
<dbReference type="InterPro" id="IPR016181">
    <property type="entry name" value="Acyl_CoA_acyltransferase"/>
</dbReference>
<proteinExistence type="predicted"/>
<dbReference type="CDD" id="cd04301">
    <property type="entry name" value="NAT_SF"/>
    <property type="match status" value="1"/>
</dbReference>
<dbReference type="Proteomes" id="UP000468901">
    <property type="component" value="Unassembled WGS sequence"/>
</dbReference>
<protein>
    <submittedName>
        <fullName evidence="2">GNAT family N-acetyltransferase</fullName>
    </submittedName>
</protein>
<sequence>MTPDDVREVHRIGEIVHPAYPEDIETVKERLSLFPAGSFVAYAKDRLLGYAISHPSVVGKPPALDSMLGSLPEDANCLFLHDIALTEASRGLGLGRSLLDRLKTAAQQANLGRIALVSVNNSRGYWQAQGFRVFEADAALAVKLATYGDDAAYMVLEIA</sequence>
<dbReference type="AlphaFoldDB" id="A0A6N6VGR0"/>
<accession>A0A6N6VGR0</accession>
<keyword evidence="3" id="KW-1185">Reference proteome</keyword>
<dbReference type="GO" id="GO:0016747">
    <property type="term" value="F:acyltransferase activity, transferring groups other than amino-acyl groups"/>
    <property type="evidence" value="ECO:0007669"/>
    <property type="project" value="InterPro"/>
</dbReference>
<dbReference type="Pfam" id="PF00583">
    <property type="entry name" value="Acetyltransf_1"/>
    <property type="match status" value="1"/>
</dbReference>
<comment type="caution">
    <text evidence="2">The sequence shown here is derived from an EMBL/GenBank/DDBJ whole genome shotgun (WGS) entry which is preliminary data.</text>
</comment>
<evidence type="ECO:0000313" key="2">
    <source>
        <dbReference type="EMBL" id="KAB7739482.1"/>
    </source>
</evidence>
<dbReference type="EMBL" id="WESC01000010">
    <property type="protein sequence ID" value="KAB7739482.1"/>
    <property type="molecule type" value="Genomic_DNA"/>
</dbReference>